<dbReference type="Proteomes" id="UP000314294">
    <property type="component" value="Unassembled WGS sequence"/>
</dbReference>
<feature type="compositionally biased region" description="Low complexity" evidence="1">
    <location>
        <begin position="1"/>
        <end position="11"/>
    </location>
</feature>
<accession>A0A4Z2GU72</accession>
<dbReference type="AlphaFoldDB" id="A0A4Z2GU72"/>
<feature type="region of interest" description="Disordered" evidence="1">
    <location>
        <begin position="1"/>
        <end position="21"/>
    </location>
</feature>
<keyword evidence="3" id="KW-1185">Reference proteome</keyword>
<organism evidence="2 3">
    <name type="scientific">Liparis tanakae</name>
    <name type="common">Tanaka's snailfish</name>
    <dbReference type="NCBI Taxonomy" id="230148"/>
    <lineage>
        <taxon>Eukaryota</taxon>
        <taxon>Metazoa</taxon>
        <taxon>Chordata</taxon>
        <taxon>Craniata</taxon>
        <taxon>Vertebrata</taxon>
        <taxon>Euteleostomi</taxon>
        <taxon>Actinopterygii</taxon>
        <taxon>Neopterygii</taxon>
        <taxon>Teleostei</taxon>
        <taxon>Neoteleostei</taxon>
        <taxon>Acanthomorphata</taxon>
        <taxon>Eupercaria</taxon>
        <taxon>Perciformes</taxon>
        <taxon>Cottioidei</taxon>
        <taxon>Cottales</taxon>
        <taxon>Liparidae</taxon>
        <taxon>Liparis</taxon>
    </lineage>
</organism>
<dbReference type="EMBL" id="SRLO01000418">
    <property type="protein sequence ID" value="TNN56891.1"/>
    <property type="molecule type" value="Genomic_DNA"/>
</dbReference>
<protein>
    <submittedName>
        <fullName evidence="2">Uncharacterized protein</fullName>
    </submittedName>
</protein>
<evidence type="ECO:0000256" key="1">
    <source>
        <dbReference type="SAM" id="MobiDB-lite"/>
    </source>
</evidence>
<gene>
    <name evidence="2" type="ORF">EYF80_032881</name>
</gene>
<evidence type="ECO:0000313" key="3">
    <source>
        <dbReference type="Proteomes" id="UP000314294"/>
    </source>
</evidence>
<comment type="caution">
    <text evidence="2">The sequence shown here is derived from an EMBL/GenBank/DDBJ whole genome shotgun (WGS) entry which is preliminary data.</text>
</comment>
<reference evidence="2 3" key="1">
    <citation type="submission" date="2019-03" db="EMBL/GenBank/DDBJ databases">
        <title>First draft genome of Liparis tanakae, snailfish: a comprehensive survey of snailfish specific genes.</title>
        <authorList>
            <person name="Kim W."/>
            <person name="Song I."/>
            <person name="Jeong J.-H."/>
            <person name="Kim D."/>
            <person name="Kim S."/>
            <person name="Ryu S."/>
            <person name="Song J.Y."/>
            <person name="Lee S.K."/>
        </authorList>
    </citation>
    <scope>NUCLEOTIDE SEQUENCE [LARGE SCALE GENOMIC DNA]</scope>
    <source>
        <tissue evidence="2">Muscle</tissue>
    </source>
</reference>
<proteinExistence type="predicted"/>
<name>A0A4Z2GU72_9TELE</name>
<sequence>MGVKASSGSSSTDATNSWKRKSDWPIEACELGQRQEPSGRLARRAPCLGVWDYSGTFTQSAPDWQAGEEREAELELIRLALEMKKHKHKGFKSEHDLQPSVKTHGGKIKGEAGLTRLTWMRSAWDLAKQRRRAYTVSAGIRSSSMDVPIRLDVIT</sequence>
<evidence type="ECO:0000313" key="2">
    <source>
        <dbReference type="EMBL" id="TNN56891.1"/>
    </source>
</evidence>